<gene>
    <name evidence="2" type="ORF">AVDCRST_MAG13-3080</name>
</gene>
<accession>A0A6J4T8W1</accession>
<protein>
    <submittedName>
        <fullName evidence="2">Uncharacterized protein</fullName>
    </submittedName>
</protein>
<dbReference type="AlphaFoldDB" id="A0A6J4T8W1"/>
<evidence type="ECO:0000313" key="2">
    <source>
        <dbReference type="EMBL" id="CAA9516305.1"/>
    </source>
</evidence>
<organism evidence="2">
    <name type="scientific">uncultured Solirubrobacteraceae bacterium</name>
    <dbReference type="NCBI Taxonomy" id="1162706"/>
    <lineage>
        <taxon>Bacteria</taxon>
        <taxon>Bacillati</taxon>
        <taxon>Actinomycetota</taxon>
        <taxon>Thermoleophilia</taxon>
        <taxon>Solirubrobacterales</taxon>
        <taxon>Solirubrobacteraceae</taxon>
        <taxon>environmental samples</taxon>
    </lineage>
</organism>
<proteinExistence type="predicted"/>
<reference evidence="2" key="1">
    <citation type="submission" date="2020-02" db="EMBL/GenBank/DDBJ databases">
        <authorList>
            <person name="Meier V. D."/>
        </authorList>
    </citation>
    <scope>NUCLEOTIDE SEQUENCE</scope>
    <source>
        <strain evidence="2">AVDCRST_MAG13</strain>
    </source>
</reference>
<name>A0A6J4T8W1_9ACTN</name>
<sequence length="28" mass="2884">MWSGPEPRAAAGLVAPDHPATRFAPLAP</sequence>
<dbReference type="EMBL" id="CADCVO010000501">
    <property type="protein sequence ID" value="CAA9516305.1"/>
    <property type="molecule type" value="Genomic_DNA"/>
</dbReference>
<feature type="region of interest" description="Disordered" evidence="1">
    <location>
        <begin position="1"/>
        <end position="28"/>
    </location>
</feature>
<evidence type="ECO:0000256" key="1">
    <source>
        <dbReference type="SAM" id="MobiDB-lite"/>
    </source>
</evidence>